<dbReference type="PIRSF" id="PIRSF015417">
    <property type="entry name" value="T31B5_30_vWA"/>
    <property type="match status" value="1"/>
</dbReference>
<accession>A0A251P344</accession>
<dbReference type="EMBL" id="CM007655">
    <property type="protein sequence ID" value="ONI06034.1"/>
    <property type="molecule type" value="Genomic_DNA"/>
</dbReference>
<evidence type="ECO:0000313" key="4">
    <source>
        <dbReference type="Proteomes" id="UP000006882"/>
    </source>
</evidence>
<dbReference type="InterPro" id="IPR058580">
    <property type="entry name" value="DUF2828"/>
</dbReference>
<evidence type="ECO:0000259" key="1">
    <source>
        <dbReference type="Pfam" id="PF11443"/>
    </source>
</evidence>
<protein>
    <submittedName>
        <fullName evidence="3">Uncharacterized protein</fullName>
    </submittedName>
</protein>
<feature type="domain" description="DUF2828" evidence="1">
    <location>
        <begin position="73"/>
        <end position="201"/>
    </location>
</feature>
<gene>
    <name evidence="3" type="ORF">PRUPE_5G035900</name>
</gene>
<reference evidence="3 4" key="1">
    <citation type="journal article" date="2013" name="Nat. Genet.">
        <title>The high-quality draft genome of peach (Prunus persica) identifies unique patterns of genetic diversity, domestication and genome evolution.</title>
        <authorList>
            <consortium name="International Peach Genome Initiative"/>
            <person name="Verde I."/>
            <person name="Abbott A.G."/>
            <person name="Scalabrin S."/>
            <person name="Jung S."/>
            <person name="Shu S."/>
            <person name="Marroni F."/>
            <person name="Zhebentyayeva T."/>
            <person name="Dettori M.T."/>
            <person name="Grimwood J."/>
            <person name="Cattonaro F."/>
            <person name="Zuccolo A."/>
            <person name="Rossini L."/>
            <person name="Jenkins J."/>
            <person name="Vendramin E."/>
            <person name="Meisel L.A."/>
            <person name="Decroocq V."/>
            <person name="Sosinski B."/>
            <person name="Prochnik S."/>
            <person name="Mitros T."/>
            <person name="Policriti A."/>
            <person name="Cipriani G."/>
            <person name="Dondini L."/>
            <person name="Ficklin S."/>
            <person name="Goodstein D.M."/>
            <person name="Xuan P."/>
            <person name="Del Fabbro C."/>
            <person name="Aramini V."/>
            <person name="Copetti D."/>
            <person name="Gonzalez S."/>
            <person name="Horner D.S."/>
            <person name="Falchi R."/>
            <person name="Lucas S."/>
            <person name="Mica E."/>
            <person name="Maldonado J."/>
            <person name="Lazzari B."/>
            <person name="Bielenberg D."/>
            <person name="Pirona R."/>
            <person name="Miculan M."/>
            <person name="Barakat A."/>
            <person name="Testolin R."/>
            <person name="Stella A."/>
            <person name="Tartarini S."/>
            <person name="Tonutti P."/>
            <person name="Arus P."/>
            <person name="Orellana A."/>
            <person name="Wells C."/>
            <person name="Main D."/>
            <person name="Vizzotto G."/>
            <person name="Silva H."/>
            <person name="Salamini F."/>
            <person name="Schmutz J."/>
            <person name="Morgante M."/>
            <person name="Rokhsar D.S."/>
        </authorList>
    </citation>
    <scope>NUCLEOTIDE SEQUENCE [LARGE SCALE GENOMIC DNA]</scope>
    <source>
        <strain evidence="4">cv. Nemared</strain>
    </source>
</reference>
<dbReference type="Pfam" id="PF11443">
    <property type="entry name" value="DUF2828"/>
    <property type="match status" value="1"/>
</dbReference>
<proteinExistence type="predicted"/>
<dbReference type="InterPro" id="IPR056690">
    <property type="entry name" value="DUF7788"/>
</dbReference>
<dbReference type="Gramene" id="ONI06034">
    <property type="protein sequence ID" value="ONI06034"/>
    <property type="gene ID" value="PRUPE_5G035900"/>
</dbReference>
<name>A0A251P344_PRUPE</name>
<dbReference type="Pfam" id="PF25043">
    <property type="entry name" value="DUF7788"/>
    <property type="match status" value="1"/>
</dbReference>
<dbReference type="Proteomes" id="UP000006882">
    <property type="component" value="Chromosome G5"/>
</dbReference>
<dbReference type="PANTHER" id="PTHR31373:SF17">
    <property type="entry name" value="OS06G0652100 PROTEIN"/>
    <property type="match status" value="1"/>
</dbReference>
<keyword evidence="4" id="KW-1185">Reference proteome</keyword>
<feature type="domain" description="DUF7788" evidence="2">
    <location>
        <begin position="405"/>
        <end position="597"/>
    </location>
</feature>
<dbReference type="InterPro" id="IPR011205">
    <property type="entry name" value="UCP015417_vWA"/>
</dbReference>
<dbReference type="eggNOG" id="ENOG502QT1I">
    <property type="taxonomic scope" value="Eukaryota"/>
</dbReference>
<evidence type="ECO:0000259" key="2">
    <source>
        <dbReference type="Pfam" id="PF25043"/>
    </source>
</evidence>
<evidence type="ECO:0000313" key="3">
    <source>
        <dbReference type="EMBL" id="ONI06034.1"/>
    </source>
</evidence>
<organism evidence="3 4">
    <name type="scientific">Prunus persica</name>
    <name type="common">Peach</name>
    <name type="synonym">Amygdalus persica</name>
    <dbReference type="NCBI Taxonomy" id="3760"/>
    <lineage>
        <taxon>Eukaryota</taxon>
        <taxon>Viridiplantae</taxon>
        <taxon>Streptophyta</taxon>
        <taxon>Embryophyta</taxon>
        <taxon>Tracheophyta</taxon>
        <taxon>Spermatophyta</taxon>
        <taxon>Magnoliopsida</taxon>
        <taxon>eudicotyledons</taxon>
        <taxon>Gunneridae</taxon>
        <taxon>Pentapetalae</taxon>
        <taxon>rosids</taxon>
        <taxon>fabids</taxon>
        <taxon>Rosales</taxon>
        <taxon>Rosaceae</taxon>
        <taxon>Amygdaloideae</taxon>
        <taxon>Amygdaleae</taxon>
        <taxon>Prunus</taxon>
    </lineage>
</organism>
<dbReference type="PANTHER" id="PTHR31373">
    <property type="entry name" value="OS06G0652100 PROTEIN"/>
    <property type="match status" value="1"/>
</dbReference>
<sequence length="619" mass="70434">MKKAVTLQMCFNFTRVLKVMAPPAATPKIPTSTTLVARHPQLLTRRLMSSNSNLDMAEADKISTSPISFSSWYSFGDPCLDLFFHVKSRDQDHIGNDDEDDDIKQERQKQTSHYNHHRLNYLKQLLPVAWSHNPLTTLKLIFNLHSGISSKGRDYPEAFHTAVFWLHQNHPKTLLCNLPAFAGWKWGFNDLLDILYGLLEQGQDATAGERLHRDPDYKLLHDQIMDLLAERWKSDVEKFKQHKLELKSFQDWDQLDEADHLLVSGTAVVCSLPDHHTSSILLRESIARRLFPPESDQSEEWERLTDALEPFLNYYMHRASLWNHTLERSEVKKCLEEVKAAAAAGGNLGGGIIKPDALLPNEIIKYAEDEDFGEAANLQWKAMVEDMYLKQQQKKGEEGLGKFTNCLAVCNITEDTAKLQRELGVSLGLLVSELNEDPAWKGKVISFGDLPDGQPQPQPLLHSIQGDDLKSKCEFMMRTCRMKSNESVDYRKVCDLILEVVENENLKAEQMIKKVFVLTDFTGFFSCTSKTLHEANQSKLEELEASGYDARPLPHILLWNISDWKYPHSEEHHPGVTLMSGVNDNLIKSFMDNGGEIGPRQVMEAAIADKEFQTFSVVD</sequence>
<dbReference type="AlphaFoldDB" id="A0A251P344"/>